<dbReference type="PANTHER" id="PTHR34644:SF2">
    <property type="entry name" value="SINGLE-PASS MEMBRANE AND COILED-COIL DOMAIN-CONTAINING PROTEIN 4"/>
    <property type="match status" value="1"/>
</dbReference>
<keyword evidence="5 9" id="KW-1133">Transmembrane helix</keyword>
<feature type="compositionally biased region" description="Basic and acidic residues" evidence="8">
    <location>
        <begin position="146"/>
        <end position="159"/>
    </location>
</feature>
<evidence type="ECO:0000313" key="11">
    <source>
        <dbReference type="Proteomes" id="UP001066276"/>
    </source>
</evidence>
<keyword evidence="4 9" id="KW-0812">Transmembrane</keyword>
<dbReference type="EMBL" id="JANPWB010000012">
    <property type="protein sequence ID" value="KAJ1113263.1"/>
    <property type="molecule type" value="Genomic_DNA"/>
</dbReference>
<accession>A0AAV7NJ99</accession>
<feature type="region of interest" description="Disordered" evidence="8">
    <location>
        <begin position="140"/>
        <end position="160"/>
    </location>
</feature>
<evidence type="ECO:0000256" key="3">
    <source>
        <dbReference type="ARBA" id="ARBA00017503"/>
    </source>
</evidence>
<comment type="subcellular location">
    <subcellularLocation>
        <location evidence="1">Membrane</location>
        <topology evidence="1">Single-pass membrane protein</topology>
    </subcellularLocation>
</comment>
<evidence type="ECO:0000256" key="1">
    <source>
        <dbReference type="ARBA" id="ARBA00004167"/>
    </source>
</evidence>
<organism evidence="10 11">
    <name type="scientific">Pleurodeles waltl</name>
    <name type="common">Iberian ribbed newt</name>
    <dbReference type="NCBI Taxonomy" id="8319"/>
    <lineage>
        <taxon>Eukaryota</taxon>
        <taxon>Metazoa</taxon>
        <taxon>Chordata</taxon>
        <taxon>Craniata</taxon>
        <taxon>Vertebrata</taxon>
        <taxon>Euteleostomi</taxon>
        <taxon>Amphibia</taxon>
        <taxon>Batrachia</taxon>
        <taxon>Caudata</taxon>
        <taxon>Salamandroidea</taxon>
        <taxon>Salamandridae</taxon>
        <taxon>Pleurodelinae</taxon>
        <taxon>Pleurodeles</taxon>
    </lineage>
</organism>
<evidence type="ECO:0000256" key="2">
    <source>
        <dbReference type="ARBA" id="ARBA00009202"/>
    </source>
</evidence>
<reference evidence="10" key="1">
    <citation type="journal article" date="2022" name="bioRxiv">
        <title>Sequencing and chromosome-scale assembly of the giantPleurodeles waltlgenome.</title>
        <authorList>
            <person name="Brown T."/>
            <person name="Elewa A."/>
            <person name="Iarovenko S."/>
            <person name="Subramanian E."/>
            <person name="Araus A.J."/>
            <person name="Petzold A."/>
            <person name="Susuki M."/>
            <person name="Suzuki K.-i.T."/>
            <person name="Hayashi T."/>
            <person name="Toyoda A."/>
            <person name="Oliveira C."/>
            <person name="Osipova E."/>
            <person name="Leigh N.D."/>
            <person name="Simon A."/>
            <person name="Yun M.H."/>
        </authorList>
    </citation>
    <scope>NUCLEOTIDE SEQUENCE</scope>
    <source>
        <strain evidence="10">20211129_DDA</strain>
        <tissue evidence="10">Liver</tissue>
    </source>
</reference>
<dbReference type="GO" id="GO:0016020">
    <property type="term" value="C:membrane"/>
    <property type="evidence" value="ECO:0007669"/>
    <property type="project" value="UniProtKB-SubCell"/>
</dbReference>
<dbReference type="InterPro" id="IPR027960">
    <property type="entry name" value="DUF4519"/>
</dbReference>
<dbReference type="Pfam" id="PF15012">
    <property type="entry name" value="DUF4519"/>
    <property type="match status" value="1"/>
</dbReference>
<gene>
    <name evidence="10" type="ORF">NDU88_001517</name>
</gene>
<evidence type="ECO:0000313" key="10">
    <source>
        <dbReference type="EMBL" id="KAJ1113263.1"/>
    </source>
</evidence>
<keyword evidence="11" id="KW-1185">Reference proteome</keyword>
<evidence type="ECO:0000256" key="9">
    <source>
        <dbReference type="SAM" id="Phobius"/>
    </source>
</evidence>
<proteinExistence type="inferred from homology"/>
<dbReference type="Proteomes" id="UP001066276">
    <property type="component" value="Chromosome 8"/>
</dbReference>
<evidence type="ECO:0000256" key="5">
    <source>
        <dbReference type="ARBA" id="ARBA00022989"/>
    </source>
</evidence>
<feature type="non-terminal residue" evidence="10">
    <location>
        <position position="196"/>
    </location>
</feature>
<feature type="non-terminal residue" evidence="10">
    <location>
        <position position="1"/>
    </location>
</feature>
<keyword evidence="6" id="KW-0175">Coiled coil</keyword>
<comment type="similarity">
    <text evidence="2">Belongs to the SMCO4 family.</text>
</comment>
<evidence type="ECO:0000256" key="4">
    <source>
        <dbReference type="ARBA" id="ARBA00022692"/>
    </source>
</evidence>
<dbReference type="PANTHER" id="PTHR34644">
    <property type="entry name" value="SINGLE-PASS MEMBRANE AND COILED-COIL DOMAIN-CONTAINING PROTEIN 4"/>
    <property type="match status" value="1"/>
</dbReference>
<dbReference type="AlphaFoldDB" id="A0AAV7NJ99"/>
<keyword evidence="7 9" id="KW-0472">Membrane</keyword>
<protein>
    <recommendedName>
        <fullName evidence="3">Single-pass membrane and coiled-coil domain-containing protein 4</fullName>
    </recommendedName>
</protein>
<feature type="region of interest" description="Disordered" evidence="8">
    <location>
        <begin position="1"/>
        <end position="85"/>
    </location>
</feature>
<evidence type="ECO:0000256" key="7">
    <source>
        <dbReference type="ARBA" id="ARBA00023136"/>
    </source>
</evidence>
<evidence type="ECO:0000256" key="6">
    <source>
        <dbReference type="ARBA" id="ARBA00023054"/>
    </source>
</evidence>
<sequence>IIGESRPPPGGAAGRIPGKAGAAARSASRLRRGRFLPEGVLPRPLTRGGEQKEGRPSAGRRLRAEDSAGRRAAAQQPVAPLGEAEGEIQGGLDPFILLKGRKRIWHSVQGVALPLVTSCSFEFSDRSFPLIQECAKKMRQLKGKPKKESSKDKKERKQAMQEARQQITTVVLPTLAIVVALIVVFVYVATRPSVIQ</sequence>
<comment type="caution">
    <text evidence="10">The sequence shown here is derived from an EMBL/GenBank/DDBJ whole genome shotgun (WGS) entry which is preliminary data.</text>
</comment>
<name>A0AAV7NJ99_PLEWA</name>
<feature type="compositionally biased region" description="Low complexity" evidence="8">
    <location>
        <begin position="14"/>
        <end position="27"/>
    </location>
</feature>
<feature type="compositionally biased region" description="Pro residues" evidence="8">
    <location>
        <begin position="1"/>
        <end position="10"/>
    </location>
</feature>
<evidence type="ECO:0000256" key="8">
    <source>
        <dbReference type="SAM" id="MobiDB-lite"/>
    </source>
</evidence>
<feature type="transmembrane region" description="Helical" evidence="9">
    <location>
        <begin position="167"/>
        <end position="189"/>
    </location>
</feature>